<dbReference type="EMBL" id="BMAW01113788">
    <property type="protein sequence ID" value="GFT58796.1"/>
    <property type="molecule type" value="Genomic_DNA"/>
</dbReference>
<evidence type="ECO:0000313" key="4">
    <source>
        <dbReference type="EMBL" id="GFU09620.1"/>
    </source>
</evidence>
<feature type="non-terminal residue" evidence="2">
    <location>
        <position position="1"/>
    </location>
</feature>
<sequence length="40" mass="4637">NFWRRNWIRKISGHGDVNLPVKAEKVEMLAVQEGMKAEQA</sequence>
<evidence type="ECO:0000313" key="1">
    <source>
        <dbReference type="EMBL" id="GFT21067.1"/>
    </source>
</evidence>
<dbReference type="AlphaFoldDB" id="A0A8X6P9H5"/>
<evidence type="ECO:0000313" key="5">
    <source>
        <dbReference type="Proteomes" id="UP000887013"/>
    </source>
</evidence>
<organism evidence="2 5">
    <name type="scientific">Nephila pilipes</name>
    <name type="common">Giant wood spider</name>
    <name type="synonym">Nephila maculata</name>
    <dbReference type="NCBI Taxonomy" id="299642"/>
    <lineage>
        <taxon>Eukaryota</taxon>
        <taxon>Metazoa</taxon>
        <taxon>Ecdysozoa</taxon>
        <taxon>Arthropoda</taxon>
        <taxon>Chelicerata</taxon>
        <taxon>Arachnida</taxon>
        <taxon>Araneae</taxon>
        <taxon>Araneomorphae</taxon>
        <taxon>Entelegynae</taxon>
        <taxon>Araneoidea</taxon>
        <taxon>Nephilidae</taxon>
        <taxon>Nephila</taxon>
    </lineage>
</organism>
<dbReference type="Proteomes" id="UP000887013">
    <property type="component" value="Unassembled WGS sequence"/>
</dbReference>
<dbReference type="EMBL" id="BMAW01124795">
    <property type="protein sequence ID" value="GFU09620.1"/>
    <property type="molecule type" value="Genomic_DNA"/>
</dbReference>
<evidence type="ECO:0000313" key="2">
    <source>
        <dbReference type="EMBL" id="GFT58796.1"/>
    </source>
</evidence>
<proteinExistence type="predicted"/>
<gene>
    <name evidence="3" type="ORF">NPIL_208161</name>
    <name evidence="2" type="ORF">NPIL_409561</name>
    <name evidence="4" type="ORF">NPIL_489611</name>
    <name evidence="1" type="ORF">NPIL_680221</name>
</gene>
<reference evidence="2" key="1">
    <citation type="submission" date="2020-08" db="EMBL/GenBank/DDBJ databases">
        <title>Multicomponent nature underlies the extraordinary mechanical properties of spider dragline silk.</title>
        <authorList>
            <person name="Kono N."/>
            <person name="Nakamura H."/>
            <person name="Mori M."/>
            <person name="Yoshida Y."/>
            <person name="Ohtoshi R."/>
            <person name="Malay A.D."/>
            <person name="Moran D.A.P."/>
            <person name="Tomita M."/>
            <person name="Numata K."/>
            <person name="Arakawa K."/>
        </authorList>
    </citation>
    <scope>NUCLEOTIDE SEQUENCE</scope>
</reference>
<keyword evidence="5" id="KW-1185">Reference proteome</keyword>
<accession>A0A8X6P9H5</accession>
<protein>
    <submittedName>
        <fullName evidence="2">Uncharacterized protein</fullName>
    </submittedName>
</protein>
<evidence type="ECO:0000313" key="3">
    <source>
        <dbReference type="EMBL" id="GFU07541.1"/>
    </source>
</evidence>
<dbReference type="EMBL" id="BMAW01010922">
    <property type="protein sequence ID" value="GFT21067.1"/>
    <property type="molecule type" value="Genomic_DNA"/>
</dbReference>
<name>A0A8X6P9H5_NEPPI</name>
<dbReference type="EMBL" id="BMAW01077675">
    <property type="protein sequence ID" value="GFU07541.1"/>
    <property type="molecule type" value="Genomic_DNA"/>
</dbReference>
<comment type="caution">
    <text evidence="2">The sequence shown here is derived from an EMBL/GenBank/DDBJ whole genome shotgun (WGS) entry which is preliminary data.</text>
</comment>